<evidence type="ECO:0000256" key="3">
    <source>
        <dbReference type="ARBA" id="ARBA00022679"/>
    </source>
</evidence>
<comment type="similarity">
    <text evidence="1">Belongs to the glycosyltransferase group 1 family. Glycosyltransferase 4 subfamily.</text>
</comment>
<gene>
    <name evidence="6" type="ORF">EKG36_07105</name>
</gene>
<keyword evidence="7" id="KW-1185">Reference proteome</keyword>
<feature type="domain" description="Glycosyltransferase subfamily 4-like N-terminal" evidence="5">
    <location>
        <begin position="13"/>
        <end position="168"/>
    </location>
</feature>
<dbReference type="RefSeq" id="WP_126482487.1">
    <property type="nucleotide sequence ID" value="NZ_RXNS01000005.1"/>
</dbReference>
<dbReference type="AlphaFoldDB" id="A0A3S0R2Q6"/>
<dbReference type="PANTHER" id="PTHR12526">
    <property type="entry name" value="GLYCOSYLTRANSFERASE"/>
    <property type="match status" value="1"/>
</dbReference>
<proteinExistence type="inferred from homology"/>
<feature type="domain" description="Glycosyl transferase family 1" evidence="4">
    <location>
        <begin position="178"/>
        <end position="344"/>
    </location>
</feature>
<dbReference type="InterPro" id="IPR001296">
    <property type="entry name" value="Glyco_trans_1"/>
</dbReference>
<dbReference type="InterPro" id="IPR028098">
    <property type="entry name" value="Glyco_trans_4-like_N"/>
</dbReference>
<evidence type="ECO:0000313" key="7">
    <source>
        <dbReference type="Proteomes" id="UP000267400"/>
    </source>
</evidence>
<sequence length="376" mass="41799">MKIGLVVARLEQGGAERQLMRLAAGLAQQGHRVEVLCYRGASAFDAELVAQGVVVRTAEASSRLESIALTRRWLDAFAPQVVHAFMKRASGVAVLARHARMPCRVLVSDFSTATYGRRKPSLWIALCLFGFADGVVTETDMNRRSLERLAPWLRGRVAVVRNGLDLARFQPPPTCLPTSPLRFCAVGSAYAVKNPERVVEAAGRVYRRCGAVFRLDWYGRLGLEGDHHPSAAYRRARGLAERLGIARLVTFHGETRDVERAYQGAHVLIHASLQEGFPNAVAEGMACGLPLLVGRVSDLPMIVERADNGFVFDETDPESIADAMERMLLTAPDERQRMGRQSRRLAIDWFHQARFIDDYLNLYTDMLGSENVRRLG</sequence>
<comment type="caution">
    <text evidence="6">The sequence shown here is derived from an EMBL/GenBank/DDBJ whole genome shotgun (WGS) entry which is preliminary data.</text>
</comment>
<name>A0A3S0R2Q6_9GAMM</name>
<dbReference type="Pfam" id="PF00534">
    <property type="entry name" value="Glycos_transf_1"/>
    <property type="match status" value="1"/>
</dbReference>
<organism evidence="6 7">
    <name type="scientific">Halomonas nitroreducens</name>
    <dbReference type="NCBI Taxonomy" id="447425"/>
    <lineage>
        <taxon>Bacteria</taxon>
        <taxon>Pseudomonadati</taxon>
        <taxon>Pseudomonadota</taxon>
        <taxon>Gammaproteobacteria</taxon>
        <taxon>Oceanospirillales</taxon>
        <taxon>Halomonadaceae</taxon>
        <taxon>Halomonas</taxon>
    </lineage>
</organism>
<keyword evidence="3 6" id="KW-0808">Transferase</keyword>
<evidence type="ECO:0000313" key="6">
    <source>
        <dbReference type="EMBL" id="RTR05345.1"/>
    </source>
</evidence>
<reference evidence="6 7" key="1">
    <citation type="submission" date="2018-12" db="EMBL/GenBank/DDBJ databases">
        <authorList>
            <person name="Yu L."/>
        </authorList>
    </citation>
    <scope>NUCLEOTIDE SEQUENCE [LARGE SCALE GENOMIC DNA]</scope>
    <source>
        <strain evidence="6 7">11S</strain>
    </source>
</reference>
<evidence type="ECO:0000256" key="2">
    <source>
        <dbReference type="ARBA" id="ARBA00022676"/>
    </source>
</evidence>
<keyword evidence="2" id="KW-0328">Glycosyltransferase</keyword>
<protein>
    <submittedName>
        <fullName evidence="6">Glycosyltransferase</fullName>
    </submittedName>
</protein>
<evidence type="ECO:0000259" key="4">
    <source>
        <dbReference type="Pfam" id="PF00534"/>
    </source>
</evidence>
<evidence type="ECO:0000256" key="1">
    <source>
        <dbReference type="ARBA" id="ARBA00009481"/>
    </source>
</evidence>
<accession>A0A3S0R2Q6</accession>
<dbReference type="PANTHER" id="PTHR12526:SF640">
    <property type="entry name" value="COLANIC ACID BIOSYNTHESIS GLYCOSYLTRANSFERASE WCAL-RELATED"/>
    <property type="match status" value="1"/>
</dbReference>
<dbReference type="CDD" id="cd03801">
    <property type="entry name" value="GT4_PimA-like"/>
    <property type="match status" value="1"/>
</dbReference>
<dbReference type="GO" id="GO:0016757">
    <property type="term" value="F:glycosyltransferase activity"/>
    <property type="evidence" value="ECO:0007669"/>
    <property type="project" value="UniProtKB-KW"/>
</dbReference>
<dbReference type="Pfam" id="PF13439">
    <property type="entry name" value="Glyco_transf_4"/>
    <property type="match status" value="1"/>
</dbReference>
<dbReference type="Gene3D" id="3.40.50.2000">
    <property type="entry name" value="Glycogen Phosphorylase B"/>
    <property type="match status" value="2"/>
</dbReference>
<dbReference type="SUPFAM" id="SSF53756">
    <property type="entry name" value="UDP-Glycosyltransferase/glycogen phosphorylase"/>
    <property type="match status" value="1"/>
</dbReference>
<dbReference type="OrthoDB" id="5906768at2"/>
<evidence type="ECO:0000259" key="5">
    <source>
        <dbReference type="Pfam" id="PF13439"/>
    </source>
</evidence>
<dbReference type="EMBL" id="RXNS01000005">
    <property type="protein sequence ID" value="RTR05345.1"/>
    <property type="molecule type" value="Genomic_DNA"/>
</dbReference>
<dbReference type="GO" id="GO:1901135">
    <property type="term" value="P:carbohydrate derivative metabolic process"/>
    <property type="evidence" value="ECO:0007669"/>
    <property type="project" value="UniProtKB-ARBA"/>
</dbReference>
<dbReference type="Proteomes" id="UP000267400">
    <property type="component" value="Unassembled WGS sequence"/>
</dbReference>